<accession>A0A7R9BNY0</accession>
<dbReference type="AlphaFoldDB" id="A0A7R9BNY0"/>
<dbReference type="InterPro" id="IPR018114">
    <property type="entry name" value="TRYPSIN_HIS"/>
</dbReference>
<dbReference type="SUPFAM" id="SSF51735">
    <property type="entry name" value="NAD(P)-binding Rossmann-fold domains"/>
    <property type="match status" value="1"/>
</dbReference>
<dbReference type="EMBL" id="OA883116">
    <property type="protein sequence ID" value="CAD7277994.1"/>
    <property type="molecule type" value="Genomic_DNA"/>
</dbReference>
<dbReference type="GO" id="GO:0006508">
    <property type="term" value="P:proteolysis"/>
    <property type="evidence" value="ECO:0007669"/>
    <property type="project" value="UniProtKB-KW"/>
</dbReference>
<feature type="chain" id="PRO_5036210180" description="Peptidase S1 domain-containing protein" evidence="8">
    <location>
        <begin position="24"/>
        <end position="468"/>
    </location>
</feature>
<dbReference type="FunFam" id="2.40.10.10:FF:000054">
    <property type="entry name" value="Complement C1r subcomponent"/>
    <property type="match status" value="1"/>
</dbReference>
<dbReference type="InterPro" id="IPR033116">
    <property type="entry name" value="TRYPSIN_SER"/>
</dbReference>
<dbReference type="OrthoDB" id="5565075at2759"/>
<keyword evidence="2" id="KW-0964">Secreted</keyword>
<gene>
    <name evidence="10" type="ORF">NMOB1V02_LOCUS5709</name>
</gene>
<dbReference type="Proteomes" id="UP000678499">
    <property type="component" value="Unassembled WGS sequence"/>
</dbReference>
<protein>
    <recommendedName>
        <fullName evidence="9">Peptidase S1 domain-containing protein</fullName>
    </recommendedName>
</protein>
<dbReference type="CDD" id="cd00190">
    <property type="entry name" value="Tryp_SPc"/>
    <property type="match status" value="1"/>
</dbReference>
<comment type="subcellular location">
    <subcellularLocation>
        <location evidence="1">Secreted</location>
    </subcellularLocation>
</comment>
<dbReference type="InterPro" id="IPR001509">
    <property type="entry name" value="Epimerase_deHydtase"/>
</dbReference>
<dbReference type="InterPro" id="IPR051487">
    <property type="entry name" value="Ser/Thr_Proteases_Immune/Dev"/>
</dbReference>
<dbReference type="InterPro" id="IPR043504">
    <property type="entry name" value="Peptidase_S1_PA_chymotrypsin"/>
</dbReference>
<dbReference type="Pfam" id="PF00089">
    <property type="entry name" value="Trypsin"/>
    <property type="match status" value="1"/>
</dbReference>
<organism evidence="10">
    <name type="scientific">Notodromas monacha</name>
    <dbReference type="NCBI Taxonomy" id="399045"/>
    <lineage>
        <taxon>Eukaryota</taxon>
        <taxon>Metazoa</taxon>
        <taxon>Ecdysozoa</taxon>
        <taxon>Arthropoda</taxon>
        <taxon>Crustacea</taxon>
        <taxon>Oligostraca</taxon>
        <taxon>Ostracoda</taxon>
        <taxon>Podocopa</taxon>
        <taxon>Podocopida</taxon>
        <taxon>Cypridocopina</taxon>
        <taxon>Cypridoidea</taxon>
        <taxon>Cyprididae</taxon>
        <taxon>Notodromas</taxon>
    </lineage>
</organism>
<feature type="signal peptide" evidence="8">
    <location>
        <begin position="1"/>
        <end position="23"/>
    </location>
</feature>
<evidence type="ECO:0000256" key="6">
    <source>
        <dbReference type="ARBA" id="ARBA00024195"/>
    </source>
</evidence>
<dbReference type="PRINTS" id="PR00722">
    <property type="entry name" value="CHYMOTRYPSIN"/>
</dbReference>
<sequence length="468" mass="51103">MSWCDQWRVQAFFLLSFIQGFLCDDISLIIKKENESHFLRNDGVSTDPMDMNMNLATPSAATNPGDEDNPTIINGEIVTSRPDYAYMARLDVFFPTLSIAKCGGSLISSRWILTAGHCTRTFGALVPGIFAWVTLGDLKRIDYEKTEVFSIGFPKANPLFWYDGATTVRNDIGLVWLLFEAKLGTQVQPIALPPDDWTRSAGDIVDVSGWGININFPLATKLNLSPVSNELRHGNLKIVDDSRCNELGYGFDGSQMVCIGDSDKGTCQGDSGGPVVWYSANTQKWHVIGIVSWGQSGCSTSAPSVATDVHSFLPQPPQAHPGTPIGKGTDGLRMRGDKVDGLWNLKQVVRGTVRTLHNADRNHSLFQLNPKAAKHNLELAEAQLDNLESWEEAVRDCDYVLHVACPFPGPLAQLSARAKSEVQQAAVEGTLNVLRACATQNPKRLKRVVLTSSTVAVGSVKGSFPLQD</sequence>
<dbReference type="InterPro" id="IPR009003">
    <property type="entry name" value="Peptidase_S1_PA"/>
</dbReference>
<dbReference type="GO" id="GO:0005576">
    <property type="term" value="C:extracellular region"/>
    <property type="evidence" value="ECO:0007669"/>
    <property type="project" value="UniProtKB-SubCell"/>
</dbReference>
<dbReference type="Gene3D" id="3.40.50.720">
    <property type="entry name" value="NAD(P)-binding Rossmann-like Domain"/>
    <property type="match status" value="1"/>
</dbReference>
<evidence type="ECO:0000256" key="7">
    <source>
        <dbReference type="RuleBase" id="RU363034"/>
    </source>
</evidence>
<evidence type="ECO:0000256" key="5">
    <source>
        <dbReference type="ARBA" id="ARBA00023180"/>
    </source>
</evidence>
<feature type="domain" description="Peptidase S1" evidence="9">
    <location>
        <begin position="72"/>
        <end position="314"/>
    </location>
</feature>
<evidence type="ECO:0000256" key="4">
    <source>
        <dbReference type="ARBA" id="ARBA00023157"/>
    </source>
</evidence>
<evidence type="ECO:0000259" key="9">
    <source>
        <dbReference type="PROSITE" id="PS50240"/>
    </source>
</evidence>
<reference evidence="10" key="1">
    <citation type="submission" date="2020-11" db="EMBL/GenBank/DDBJ databases">
        <authorList>
            <person name="Tran Van P."/>
        </authorList>
    </citation>
    <scope>NUCLEOTIDE SEQUENCE</scope>
</reference>
<dbReference type="SMART" id="SM00020">
    <property type="entry name" value="Tryp_SPc"/>
    <property type="match status" value="1"/>
</dbReference>
<keyword evidence="7" id="KW-0378">Hydrolase</keyword>
<evidence type="ECO:0000313" key="10">
    <source>
        <dbReference type="EMBL" id="CAD7277994.1"/>
    </source>
</evidence>
<evidence type="ECO:0000256" key="3">
    <source>
        <dbReference type="ARBA" id="ARBA00022729"/>
    </source>
</evidence>
<dbReference type="EMBL" id="CAJPEX010001079">
    <property type="protein sequence ID" value="CAG0918146.1"/>
    <property type="molecule type" value="Genomic_DNA"/>
</dbReference>
<dbReference type="PANTHER" id="PTHR24256">
    <property type="entry name" value="TRYPTASE-RELATED"/>
    <property type="match status" value="1"/>
</dbReference>
<name>A0A7R9BNY0_9CRUS</name>
<dbReference type="PROSITE" id="PS00134">
    <property type="entry name" value="TRYPSIN_HIS"/>
    <property type="match status" value="1"/>
</dbReference>
<keyword evidence="7" id="KW-0720">Serine protease</keyword>
<evidence type="ECO:0000256" key="8">
    <source>
        <dbReference type="SAM" id="SignalP"/>
    </source>
</evidence>
<evidence type="ECO:0000256" key="2">
    <source>
        <dbReference type="ARBA" id="ARBA00022525"/>
    </source>
</evidence>
<evidence type="ECO:0000256" key="1">
    <source>
        <dbReference type="ARBA" id="ARBA00004613"/>
    </source>
</evidence>
<dbReference type="SUPFAM" id="SSF50494">
    <property type="entry name" value="Trypsin-like serine proteases"/>
    <property type="match status" value="1"/>
</dbReference>
<dbReference type="InterPro" id="IPR001314">
    <property type="entry name" value="Peptidase_S1A"/>
</dbReference>
<proteinExistence type="inferred from homology"/>
<evidence type="ECO:0000313" key="11">
    <source>
        <dbReference type="Proteomes" id="UP000678499"/>
    </source>
</evidence>
<keyword evidence="11" id="KW-1185">Reference proteome</keyword>
<keyword evidence="4" id="KW-1015">Disulfide bond</keyword>
<keyword evidence="3 8" id="KW-0732">Signal</keyword>
<dbReference type="InterPro" id="IPR001254">
    <property type="entry name" value="Trypsin_dom"/>
</dbReference>
<keyword evidence="5" id="KW-0325">Glycoprotein</keyword>
<dbReference type="PROSITE" id="PS50240">
    <property type="entry name" value="TRYPSIN_DOM"/>
    <property type="match status" value="1"/>
</dbReference>
<keyword evidence="7" id="KW-0645">Protease</keyword>
<dbReference type="Gene3D" id="2.40.10.10">
    <property type="entry name" value="Trypsin-like serine proteases"/>
    <property type="match status" value="1"/>
</dbReference>
<comment type="similarity">
    <text evidence="6">Belongs to the peptidase S1 family. CLIP subfamily.</text>
</comment>
<dbReference type="Pfam" id="PF01370">
    <property type="entry name" value="Epimerase"/>
    <property type="match status" value="1"/>
</dbReference>
<dbReference type="InterPro" id="IPR036291">
    <property type="entry name" value="NAD(P)-bd_dom_sf"/>
</dbReference>
<dbReference type="PROSITE" id="PS00135">
    <property type="entry name" value="TRYPSIN_SER"/>
    <property type="match status" value="1"/>
</dbReference>
<dbReference type="GO" id="GO:0004252">
    <property type="term" value="F:serine-type endopeptidase activity"/>
    <property type="evidence" value="ECO:0007669"/>
    <property type="project" value="InterPro"/>
</dbReference>